<feature type="transmembrane region" description="Helical" evidence="1">
    <location>
        <begin position="190"/>
        <end position="208"/>
    </location>
</feature>
<keyword evidence="1" id="KW-0472">Membrane</keyword>
<feature type="transmembrane region" description="Helical" evidence="1">
    <location>
        <begin position="281"/>
        <end position="301"/>
    </location>
</feature>
<evidence type="ECO:0000313" key="3">
    <source>
        <dbReference type="EMBL" id="BBE19326.1"/>
    </source>
</evidence>
<evidence type="ECO:0000313" key="4">
    <source>
        <dbReference type="Proteomes" id="UP001193389"/>
    </source>
</evidence>
<dbReference type="Proteomes" id="UP001193389">
    <property type="component" value="Chromosome"/>
</dbReference>
<feature type="transmembrane region" description="Helical" evidence="1">
    <location>
        <begin position="156"/>
        <end position="178"/>
    </location>
</feature>
<evidence type="ECO:0000259" key="2">
    <source>
        <dbReference type="Pfam" id="PF00892"/>
    </source>
</evidence>
<dbReference type="RefSeq" id="WP_318347581.1">
    <property type="nucleotide sequence ID" value="NZ_AP018694.1"/>
</dbReference>
<dbReference type="SUPFAM" id="SSF103481">
    <property type="entry name" value="Multidrug resistance efflux transporter EmrE"/>
    <property type="match status" value="2"/>
</dbReference>
<gene>
    <name evidence="3" type="ORF">AQPE_3511</name>
</gene>
<feature type="transmembrane region" description="Helical" evidence="1">
    <location>
        <begin position="73"/>
        <end position="97"/>
    </location>
</feature>
<feature type="transmembrane region" description="Helical" evidence="1">
    <location>
        <begin position="130"/>
        <end position="150"/>
    </location>
</feature>
<proteinExistence type="predicted"/>
<protein>
    <submittedName>
        <fullName evidence="3">Permease of the drug/metabolite transporter superfamily</fullName>
    </submittedName>
</protein>
<sequence length="306" mass="33731">MAVFKTEEWKGYVFALAGTIAFSSLYVFSKAGLNQVELAQFGFYYFGLGFLLNLIFVLASGKFRQFPGISKNVIGLLVVLGVIDILSNITFFMAIRAIPDPSITSFLGNLFPVFMTLLAISFLKERFSMIEAVGALMAIGGAFIISYSGELDWRKFFIPGTGFVVMNTFLAALVSIIVKKNVQKASPEVFNLNSNGWIFLFFLGYFIWSGQSVVIPAKAFQNIALGAFFGSFVALLSFFYSYRYITASRSSIIQSLKGIFVLAIAYFYLDKFPLAVQLWGGGITIAGVLVMTMAQAGFINVGKKRK</sequence>
<evidence type="ECO:0000256" key="1">
    <source>
        <dbReference type="SAM" id="Phobius"/>
    </source>
</evidence>
<dbReference type="GO" id="GO:0016020">
    <property type="term" value="C:membrane"/>
    <property type="evidence" value="ECO:0007669"/>
    <property type="project" value="InterPro"/>
</dbReference>
<keyword evidence="4" id="KW-1185">Reference proteome</keyword>
<dbReference type="InterPro" id="IPR037185">
    <property type="entry name" value="EmrE-like"/>
</dbReference>
<keyword evidence="1" id="KW-1133">Transmembrane helix</keyword>
<dbReference type="KEGG" id="anf:AQPE_3511"/>
<dbReference type="PANTHER" id="PTHR22911">
    <property type="entry name" value="ACYL-MALONYL CONDENSING ENZYME-RELATED"/>
    <property type="match status" value="1"/>
</dbReference>
<organism evidence="3 4">
    <name type="scientific">Aquipluma nitroreducens</name>
    <dbReference type="NCBI Taxonomy" id="2010828"/>
    <lineage>
        <taxon>Bacteria</taxon>
        <taxon>Pseudomonadati</taxon>
        <taxon>Bacteroidota</taxon>
        <taxon>Bacteroidia</taxon>
        <taxon>Marinilabiliales</taxon>
        <taxon>Prolixibacteraceae</taxon>
        <taxon>Aquipluma</taxon>
    </lineage>
</organism>
<keyword evidence="1" id="KW-0812">Transmembrane</keyword>
<feature type="transmembrane region" description="Helical" evidence="1">
    <location>
        <begin position="252"/>
        <end position="269"/>
    </location>
</feature>
<dbReference type="InterPro" id="IPR000620">
    <property type="entry name" value="EamA_dom"/>
</dbReference>
<reference evidence="3" key="1">
    <citation type="journal article" date="2020" name="Int. J. Syst. Evol. Microbiol.">
        <title>Aquipluma nitroreducens gen. nov. sp. nov., a novel facultatively anaerobic bacterium isolated from a freshwater lake.</title>
        <authorList>
            <person name="Watanabe M."/>
            <person name="Kojima H."/>
            <person name="Fukui M."/>
        </authorList>
    </citation>
    <scope>NUCLEOTIDE SEQUENCE</scope>
    <source>
        <strain evidence="3">MeG22</strain>
    </source>
</reference>
<dbReference type="Pfam" id="PF00892">
    <property type="entry name" value="EamA"/>
    <property type="match status" value="2"/>
</dbReference>
<accession>A0A5K7SCZ9</accession>
<feature type="domain" description="EamA" evidence="2">
    <location>
        <begin position="10"/>
        <end position="146"/>
    </location>
</feature>
<dbReference type="AlphaFoldDB" id="A0A5K7SCZ9"/>
<feature type="domain" description="EamA" evidence="2">
    <location>
        <begin position="162"/>
        <end position="292"/>
    </location>
</feature>
<name>A0A5K7SCZ9_9BACT</name>
<dbReference type="EMBL" id="AP018694">
    <property type="protein sequence ID" value="BBE19326.1"/>
    <property type="molecule type" value="Genomic_DNA"/>
</dbReference>
<feature type="transmembrane region" description="Helical" evidence="1">
    <location>
        <begin position="12"/>
        <end position="29"/>
    </location>
</feature>
<dbReference type="PANTHER" id="PTHR22911:SF137">
    <property type="entry name" value="SOLUTE CARRIER FAMILY 35 MEMBER G2-RELATED"/>
    <property type="match status" value="1"/>
</dbReference>
<feature type="transmembrane region" description="Helical" evidence="1">
    <location>
        <begin position="103"/>
        <end position="123"/>
    </location>
</feature>
<feature type="transmembrane region" description="Helical" evidence="1">
    <location>
        <begin position="220"/>
        <end position="240"/>
    </location>
</feature>
<feature type="transmembrane region" description="Helical" evidence="1">
    <location>
        <begin position="41"/>
        <end position="61"/>
    </location>
</feature>